<keyword evidence="2" id="KW-0813">Transport</keyword>
<dbReference type="Pfam" id="PF00085">
    <property type="entry name" value="Thioredoxin"/>
    <property type="match status" value="1"/>
</dbReference>
<feature type="domain" description="Thioredoxin" evidence="7">
    <location>
        <begin position="26"/>
        <end position="173"/>
    </location>
</feature>
<dbReference type="PROSITE" id="PS51352">
    <property type="entry name" value="THIOREDOXIN_2"/>
    <property type="match status" value="1"/>
</dbReference>
<evidence type="ECO:0000256" key="6">
    <source>
        <dbReference type="SAM" id="MobiDB-lite"/>
    </source>
</evidence>
<organism evidence="8 9">
    <name type="scientific">Luedemannella helvata</name>
    <dbReference type="NCBI Taxonomy" id="349315"/>
    <lineage>
        <taxon>Bacteria</taxon>
        <taxon>Bacillati</taxon>
        <taxon>Actinomycetota</taxon>
        <taxon>Actinomycetes</taxon>
        <taxon>Micromonosporales</taxon>
        <taxon>Micromonosporaceae</taxon>
        <taxon>Luedemannella</taxon>
    </lineage>
</organism>
<keyword evidence="5" id="KW-0676">Redox-active center</keyword>
<dbReference type="PANTHER" id="PTHR45663">
    <property type="entry name" value="GEO12009P1"/>
    <property type="match status" value="1"/>
</dbReference>
<keyword evidence="3" id="KW-0249">Electron transport</keyword>
<evidence type="ECO:0000256" key="5">
    <source>
        <dbReference type="ARBA" id="ARBA00023284"/>
    </source>
</evidence>
<keyword evidence="4" id="KW-1015">Disulfide bond</keyword>
<dbReference type="EMBL" id="BAAALS010000008">
    <property type="protein sequence ID" value="GAA1749765.1"/>
    <property type="molecule type" value="Genomic_DNA"/>
</dbReference>
<comment type="caution">
    <text evidence="8">The sequence shown here is derived from an EMBL/GenBank/DDBJ whole genome shotgun (WGS) entry which is preliminary data.</text>
</comment>
<dbReference type="InterPro" id="IPR013766">
    <property type="entry name" value="Thioredoxin_domain"/>
</dbReference>
<protein>
    <submittedName>
        <fullName evidence="8">Tetratricopeptide repeat protein</fullName>
    </submittedName>
</protein>
<evidence type="ECO:0000256" key="4">
    <source>
        <dbReference type="ARBA" id="ARBA00023157"/>
    </source>
</evidence>
<dbReference type="Proteomes" id="UP001500655">
    <property type="component" value="Unassembled WGS sequence"/>
</dbReference>
<comment type="similarity">
    <text evidence="1">Belongs to the thioredoxin family.</text>
</comment>
<dbReference type="InterPro" id="IPR017937">
    <property type="entry name" value="Thioredoxin_CS"/>
</dbReference>
<evidence type="ECO:0000313" key="8">
    <source>
        <dbReference type="EMBL" id="GAA1749765.1"/>
    </source>
</evidence>
<feature type="compositionally biased region" description="Low complexity" evidence="6">
    <location>
        <begin position="27"/>
        <end position="42"/>
    </location>
</feature>
<evidence type="ECO:0000256" key="2">
    <source>
        <dbReference type="ARBA" id="ARBA00022448"/>
    </source>
</evidence>
<feature type="region of interest" description="Disordered" evidence="6">
    <location>
        <begin position="23"/>
        <end position="62"/>
    </location>
</feature>
<evidence type="ECO:0000256" key="3">
    <source>
        <dbReference type="ARBA" id="ARBA00022982"/>
    </source>
</evidence>
<dbReference type="InterPro" id="IPR036249">
    <property type="entry name" value="Thioredoxin-like_sf"/>
</dbReference>
<accession>A0ABN2K785</accession>
<evidence type="ECO:0000256" key="1">
    <source>
        <dbReference type="ARBA" id="ARBA00008987"/>
    </source>
</evidence>
<dbReference type="Gene3D" id="3.40.30.10">
    <property type="entry name" value="Glutaredoxin"/>
    <property type="match status" value="1"/>
</dbReference>
<evidence type="ECO:0000259" key="7">
    <source>
        <dbReference type="PROSITE" id="PS51352"/>
    </source>
</evidence>
<dbReference type="Gene3D" id="1.25.40.10">
    <property type="entry name" value="Tetratricopeptide repeat domain"/>
    <property type="match status" value="1"/>
</dbReference>
<reference evidence="8 9" key="1">
    <citation type="journal article" date="2019" name="Int. J. Syst. Evol. Microbiol.">
        <title>The Global Catalogue of Microorganisms (GCM) 10K type strain sequencing project: providing services to taxonomists for standard genome sequencing and annotation.</title>
        <authorList>
            <consortium name="The Broad Institute Genomics Platform"/>
            <consortium name="The Broad Institute Genome Sequencing Center for Infectious Disease"/>
            <person name="Wu L."/>
            <person name="Ma J."/>
        </authorList>
    </citation>
    <scope>NUCLEOTIDE SEQUENCE [LARGE SCALE GENOMIC DNA]</scope>
    <source>
        <strain evidence="8 9">JCM 13249</strain>
    </source>
</reference>
<dbReference type="PANTHER" id="PTHR45663:SF11">
    <property type="entry name" value="GEO12009P1"/>
    <property type="match status" value="1"/>
</dbReference>
<name>A0ABN2K785_9ACTN</name>
<sequence length="320" mass="33311">MSMSDPRSQSIFTRGAVDLSALRDRAAAASRTPAQPAQPANGSAGGAEGAAPGTPPAPTLPGTAVTVIDVTEATFQAEIVERSMNQLVVIDFWAEWCGPCKQLSPVLEKLAAEGQGAWVLAKIDVDANPRLAQAFRVQGIPMVYAVLGGQPVDAFSGVVPEAQLRQWLDNLLKASGVEVAEPEDPVLSAADDALMSGDLDAAEAAYKKILNERPADGNAEAGLAQVGLFRRVQGIGDPAAALAAADAAPDDIEAQFSAADLEVVSGNAELAYNRLIALVRRVFGEDRDRVRQHLVGLFAVAGPDDPAVANARRALASALF</sequence>
<keyword evidence="9" id="KW-1185">Reference proteome</keyword>
<evidence type="ECO:0000313" key="9">
    <source>
        <dbReference type="Proteomes" id="UP001500655"/>
    </source>
</evidence>
<proteinExistence type="inferred from homology"/>
<dbReference type="Pfam" id="PF14561">
    <property type="entry name" value="TPR_20"/>
    <property type="match status" value="1"/>
</dbReference>
<gene>
    <name evidence="8" type="ORF">GCM10009681_21170</name>
</gene>
<dbReference type="SUPFAM" id="SSF52833">
    <property type="entry name" value="Thioredoxin-like"/>
    <property type="match status" value="1"/>
</dbReference>
<dbReference type="CDD" id="cd02956">
    <property type="entry name" value="ybbN"/>
    <property type="match status" value="1"/>
</dbReference>
<dbReference type="PROSITE" id="PS00194">
    <property type="entry name" value="THIOREDOXIN_1"/>
    <property type="match status" value="1"/>
</dbReference>
<dbReference type="InterPro" id="IPR011990">
    <property type="entry name" value="TPR-like_helical_dom_sf"/>
</dbReference>